<comment type="caution">
    <text evidence="3">The sequence shown here is derived from an EMBL/GenBank/DDBJ whole genome shotgun (WGS) entry which is preliminary data.</text>
</comment>
<dbReference type="InterPro" id="IPR025421">
    <property type="entry name" value="DUF4148"/>
</dbReference>
<evidence type="ECO:0000256" key="1">
    <source>
        <dbReference type="SAM" id="MobiDB-lite"/>
    </source>
</evidence>
<proteinExistence type="predicted"/>
<dbReference type="EMBL" id="FCOE02000002">
    <property type="protein sequence ID" value="SAK44635.1"/>
    <property type="molecule type" value="Genomic_DNA"/>
</dbReference>
<dbReference type="STRING" id="1777141.AWB80_00782"/>
<sequence length="90" mass="10189">MFTTRTAIFSTALVVLLSGCASSPEPGASGSKTREQARAELDQAWRDGWLPYKRSDYPPSEATRERNRKRYVTKYPEDTPNEPPMSRHAD</sequence>
<gene>
    <name evidence="3" type="ORF">AWB80_00782</name>
</gene>
<feature type="region of interest" description="Disordered" evidence="1">
    <location>
        <begin position="20"/>
        <end position="90"/>
    </location>
</feature>
<feature type="compositionally biased region" description="Basic and acidic residues" evidence="1">
    <location>
        <begin position="32"/>
        <end position="45"/>
    </location>
</feature>
<keyword evidence="2" id="KW-0732">Signal</keyword>
<feature type="chain" id="PRO_5007619268" description="Lipoprotein" evidence="2">
    <location>
        <begin position="24"/>
        <end position="90"/>
    </location>
</feature>
<dbReference type="RefSeq" id="WP_061173318.1">
    <property type="nucleotide sequence ID" value="NZ_FCOE02000002.1"/>
</dbReference>
<dbReference type="AlphaFoldDB" id="A0A157ZGL4"/>
<keyword evidence="4" id="KW-1185">Reference proteome</keyword>
<dbReference type="PROSITE" id="PS51257">
    <property type="entry name" value="PROKAR_LIPOPROTEIN"/>
    <property type="match status" value="1"/>
</dbReference>
<name>A0A157ZGL4_9BURK</name>
<evidence type="ECO:0000313" key="3">
    <source>
        <dbReference type="EMBL" id="SAK44635.1"/>
    </source>
</evidence>
<evidence type="ECO:0008006" key="5">
    <source>
        <dbReference type="Google" id="ProtNLM"/>
    </source>
</evidence>
<accession>A0A157ZGL4</accession>
<reference evidence="3" key="1">
    <citation type="submission" date="2016-01" db="EMBL/GenBank/DDBJ databases">
        <authorList>
            <person name="Peeters C."/>
        </authorList>
    </citation>
    <scope>NUCLEOTIDE SEQUENCE [LARGE SCALE GENOMIC DNA]</scope>
    <source>
        <strain evidence="3">LMG 29323</strain>
    </source>
</reference>
<protein>
    <recommendedName>
        <fullName evidence="5">Lipoprotein</fullName>
    </recommendedName>
</protein>
<evidence type="ECO:0000313" key="4">
    <source>
        <dbReference type="Proteomes" id="UP000054911"/>
    </source>
</evidence>
<dbReference type="Proteomes" id="UP000054911">
    <property type="component" value="Unassembled WGS sequence"/>
</dbReference>
<evidence type="ECO:0000256" key="2">
    <source>
        <dbReference type="SAM" id="SignalP"/>
    </source>
</evidence>
<organism evidence="3 4">
    <name type="scientific">Caballeronia pedi</name>
    <dbReference type="NCBI Taxonomy" id="1777141"/>
    <lineage>
        <taxon>Bacteria</taxon>
        <taxon>Pseudomonadati</taxon>
        <taxon>Pseudomonadota</taxon>
        <taxon>Betaproteobacteria</taxon>
        <taxon>Burkholderiales</taxon>
        <taxon>Burkholderiaceae</taxon>
        <taxon>Caballeronia</taxon>
    </lineage>
</organism>
<dbReference type="Pfam" id="PF13663">
    <property type="entry name" value="DUF4148"/>
    <property type="match status" value="1"/>
</dbReference>
<feature type="signal peptide" evidence="2">
    <location>
        <begin position="1"/>
        <end position="23"/>
    </location>
</feature>